<dbReference type="InterPro" id="IPR008333">
    <property type="entry name" value="Cbr1-like_FAD-bd_dom"/>
</dbReference>
<evidence type="ECO:0000259" key="13">
    <source>
        <dbReference type="PROSITE" id="PS51085"/>
    </source>
</evidence>
<dbReference type="PANTHER" id="PTHR47354">
    <property type="entry name" value="NADH OXIDOREDUCTASE HCR"/>
    <property type="match status" value="1"/>
</dbReference>
<evidence type="ECO:0000313" key="17">
    <source>
        <dbReference type="Proteomes" id="UP000032352"/>
    </source>
</evidence>
<evidence type="ECO:0000256" key="7">
    <source>
        <dbReference type="ARBA" id="ARBA00023004"/>
    </source>
</evidence>
<evidence type="ECO:0000256" key="9">
    <source>
        <dbReference type="ARBA" id="ARBA00023075"/>
    </source>
</evidence>
<feature type="region of interest" description="Disordered" evidence="12">
    <location>
        <begin position="534"/>
        <end position="555"/>
    </location>
</feature>
<dbReference type="InterPro" id="IPR017938">
    <property type="entry name" value="Riboflavin_synthase-like_b-brl"/>
</dbReference>
<dbReference type="GO" id="GO:0030170">
    <property type="term" value="F:pyridoxal phosphate binding"/>
    <property type="evidence" value="ECO:0007669"/>
    <property type="project" value="InterPro"/>
</dbReference>
<evidence type="ECO:0000259" key="14">
    <source>
        <dbReference type="PROSITE" id="PS51340"/>
    </source>
</evidence>
<proteinExistence type="inferred from homology"/>
<feature type="domain" description="MOSC" evidence="14">
    <location>
        <begin position="120"/>
        <end position="264"/>
    </location>
</feature>
<dbReference type="PROSITE" id="PS51085">
    <property type="entry name" value="2FE2S_FER_2"/>
    <property type="match status" value="1"/>
</dbReference>
<dbReference type="Gene3D" id="2.40.30.10">
    <property type="entry name" value="Translation factors"/>
    <property type="match status" value="1"/>
</dbReference>
<dbReference type="InterPro" id="IPR036010">
    <property type="entry name" value="2Fe-2S_ferredoxin-like_sf"/>
</dbReference>
<dbReference type="GO" id="GO:0030151">
    <property type="term" value="F:molybdenum ion binding"/>
    <property type="evidence" value="ECO:0007669"/>
    <property type="project" value="InterPro"/>
</dbReference>
<evidence type="ECO:0000256" key="10">
    <source>
        <dbReference type="ARBA" id="ARBA00034078"/>
    </source>
</evidence>
<sequence>MSAASLQAIRVYPIKSSAGISLSTSWIDELGLSFDRRFVLSRENGQFLTGRTDAKICLIRANITASGFILTAPGMPPLTIRYQDFSQDYRQVTVWKNNISALHCHNAYDLWFSQYLGKSCRLYYFGEDSRRAVKRRTEQVAFADGYPLMMISRASLQDLNRRTPEPFTMANFRPNLIIDNCEAFAEDTWSRIRIGEVEFDLPKPCTRCIFTTVDPKTGIKHPQMEPLNTLKGYRRLENGDVAFGYNLVPLNQGQVSVNDEIRVLERHDAPVFIAGKVKSEPATVPAEPSQADKRQDFPLVCRKIIRETHDVKSFILTPEQGKASDIRYQAGQHLPLTLNLAGKKVNATYTLSSSPTRSGSLMITVKRVPGGLVSNYLHDEFRVGDTLNARTPAGKFHINSADISKVLLLSAGSGITPMLSMLKAMTDQALDNDVVFFHSARSEQDLIAREEVAALALHHGNCRVSYTLTRSASPQWTDYQGHLNSRMLAKIPDLAQRQVFVCGPAAFRDNAKQLLLSLGLPESAYHFESFGAPKKPVQEQSGQTSPEQANKPKTPKKVSILFDSWDKQVTGNNSEPLLDQGEAAGLILPYSCRGGMCGSCKVKLESGEVEQLASDGLTDNEKKQGYILACSCIPTTDIVISQG</sequence>
<evidence type="ECO:0000256" key="5">
    <source>
        <dbReference type="ARBA" id="ARBA00022827"/>
    </source>
</evidence>
<keyword evidence="5" id="KW-0274">FAD</keyword>
<dbReference type="EMBL" id="CP059733">
    <property type="protein sequence ID" value="WDE05775.1"/>
    <property type="molecule type" value="Genomic_DNA"/>
</dbReference>
<dbReference type="InterPro" id="IPR011037">
    <property type="entry name" value="Pyrv_Knase-like_insert_dom_sf"/>
</dbReference>
<evidence type="ECO:0000256" key="8">
    <source>
        <dbReference type="ARBA" id="ARBA00023014"/>
    </source>
</evidence>
<dbReference type="PRINTS" id="PR00410">
    <property type="entry name" value="PHEHYDRXLASE"/>
</dbReference>
<dbReference type="InterPro" id="IPR050415">
    <property type="entry name" value="MRET"/>
</dbReference>
<dbReference type="SUPFAM" id="SSF63380">
    <property type="entry name" value="Riboflavin synthase domain-like"/>
    <property type="match status" value="1"/>
</dbReference>
<dbReference type="SUPFAM" id="SSF52343">
    <property type="entry name" value="Ferredoxin reductase-like, C-terminal NADP-linked domain"/>
    <property type="match status" value="1"/>
</dbReference>
<keyword evidence="2" id="KW-0285">Flavoprotein</keyword>
<keyword evidence="17" id="KW-1185">Reference proteome</keyword>
<dbReference type="Pfam" id="PF00970">
    <property type="entry name" value="FAD_binding_6"/>
    <property type="match status" value="1"/>
</dbReference>
<keyword evidence="6" id="KW-0560">Oxidoreductase</keyword>
<evidence type="ECO:0000256" key="3">
    <source>
        <dbReference type="ARBA" id="ARBA00022714"/>
    </source>
</evidence>
<dbReference type="CDD" id="cd00207">
    <property type="entry name" value="fer2"/>
    <property type="match status" value="1"/>
</dbReference>
<dbReference type="SUPFAM" id="SSF50800">
    <property type="entry name" value="PK beta-barrel domain-like"/>
    <property type="match status" value="1"/>
</dbReference>
<dbReference type="Proteomes" id="UP000032352">
    <property type="component" value="Chromosome"/>
</dbReference>
<keyword evidence="9" id="KW-0830">Ubiquinone</keyword>
<evidence type="ECO:0000313" key="16">
    <source>
        <dbReference type="EMBL" id="WDE05775.1"/>
    </source>
</evidence>
<keyword evidence="8" id="KW-0411">Iron-sulfur</keyword>
<evidence type="ECO:0000256" key="1">
    <source>
        <dbReference type="ARBA" id="ARBA00001974"/>
    </source>
</evidence>
<dbReference type="InterPro" id="IPR005302">
    <property type="entry name" value="MoCF_Sase_C"/>
</dbReference>
<evidence type="ECO:0000259" key="15">
    <source>
        <dbReference type="PROSITE" id="PS51384"/>
    </source>
</evidence>
<dbReference type="PROSITE" id="PS00197">
    <property type="entry name" value="2FE2S_FER_1"/>
    <property type="match status" value="1"/>
</dbReference>
<evidence type="ECO:0000256" key="12">
    <source>
        <dbReference type="SAM" id="MobiDB-lite"/>
    </source>
</evidence>
<keyword evidence="3" id="KW-0001">2Fe-2S</keyword>
<dbReference type="InterPro" id="IPR039261">
    <property type="entry name" value="FNR_nucleotide-bd"/>
</dbReference>
<dbReference type="RefSeq" id="WP_044836684.1">
    <property type="nucleotide sequence ID" value="NZ_CP059733.1"/>
</dbReference>
<protein>
    <submittedName>
        <fullName evidence="16">MOSC domain-containing protein</fullName>
    </submittedName>
</protein>
<feature type="domain" description="2Fe-2S ferredoxin-type" evidence="13">
    <location>
        <begin position="556"/>
        <end position="643"/>
    </location>
</feature>
<dbReference type="SUPFAM" id="SSF54292">
    <property type="entry name" value="2Fe-2S ferredoxin-like"/>
    <property type="match status" value="1"/>
</dbReference>
<feature type="compositionally biased region" description="Polar residues" evidence="12">
    <location>
        <begin position="538"/>
        <end position="548"/>
    </location>
</feature>
<dbReference type="InterPro" id="IPR012675">
    <property type="entry name" value="Beta-grasp_dom_sf"/>
</dbReference>
<dbReference type="InterPro" id="IPR006058">
    <property type="entry name" value="2Fe2S_fd_BS"/>
</dbReference>
<dbReference type="PROSITE" id="PS51384">
    <property type="entry name" value="FAD_FR"/>
    <property type="match status" value="1"/>
</dbReference>
<evidence type="ECO:0000256" key="6">
    <source>
        <dbReference type="ARBA" id="ARBA00023002"/>
    </source>
</evidence>
<dbReference type="InterPro" id="IPR017927">
    <property type="entry name" value="FAD-bd_FR_type"/>
</dbReference>
<comment type="cofactor">
    <cofactor evidence="10">
        <name>[2Fe-2S] cluster</name>
        <dbReference type="ChEBI" id="CHEBI:190135"/>
    </cofactor>
</comment>
<dbReference type="Pfam" id="PF03476">
    <property type="entry name" value="MOSC_N"/>
    <property type="match status" value="1"/>
</dbReference>
<dbReference type="Pfam" id="PF00111">
    <property type="entry name" value="Fer2"/>
    <property type="match status" value="1"/>
</dbReference>
<reference evidence="16 17" key="2">
    <citation type="journal article" date="2022" name="Mar. Drugs">
        <title>Bioassay-Guided Fractionation Leads to the Detection of Cholic Acid Generated by the Rare Thalassomonas sp.</title>
        <authorList>
            <person name="Pheiffer F."/>
            <person name="Schneider Y.K."/>
            <person name="Hansen E.H."/>
            <person name="Andersen J.H."/>
            <person name="Isaksson J."/>
            <person name="Busche T."/>
            <person name="R C."/>
            <person name="Kalinowski J."/>
            <person name="Zyl L.V."/>
            <person name="Trindade M."/>
        </authorList>
    </citation>
    <scope>NUCLEOTIDE SEQUENCE [LARGE SCALE GENOMIC DNA]</scope>
    <source>
        <strain evidence="16 17">XOM25</strain>
    </source>
</reference>
<keyword evidence="4" id="KW-0479">Metal-binding</keyword>
<comment type="similarity">
    <text evidence="11">In the N-terminal section; belongs to the FAD-binding oxidoreductase type 6 family.</text>
</comment>
<name>A0AAF0CA04_9GAMM</name>
<dbReference type="PANTHER" id="PTHR47354:SF6">
    <property type="entry name" value="NADH OXIDOREDUCTASE HCR"/>
    <property type="match status" value="1"/>
</dbReference>
<evidence type="ECO:0000256" key="2">
    <source>
        <dbReference type="ARBA" id="ARBA00022630"/>
    </source>
</evidence>
<dbReference type="Pfam" id="PF03473">
    <property type="entry name" value="MOSC"/>
    <property type="match status" value="1"/>
</dbReference>
<dbReference type="KEGG" id="tvd:SG34_002220"/>
<dbReference type="CDD" id="cd06215">
    <property type="entry name" value="FNR_iron_sulfur_binding_1"/>
    <property type="match status" value="1"/>
</dbReference>
<dbReference type="Gene3D" id="3.10.20.30">
    <property type="match status" value="1"/>
</dbReference>
<dbReference type="InterPro" id="IPR001041">
    <property type="entry name" value="2Fe-2S_ferredoxin-type"/>
</dbReference>
<comment type="cofactor">
    <cofactor evidence="1">
        <name>FAD</name>
        <dbReference type="ChEBI" id="CHEBI:57692"/>
    </cofactor>
</comment>
<accession>A0AAF0CA04</accession>
<dbReference type="GO" id="GO:0051537">
    <property type="term" value="F:2 iron, 2 sulfur cluster binding"/>
    <property type="evidence" value="ECO:0007669"/>
    <property type="project" value="UniProtKB-KW"/>
</dbReference>
<evidence type="ECO:0000256" key="4">
    <source>
        <dbReference type="ARBA" id="ARBA00022723"/>
    </source>
</evidence>
<organism evidence="16 17">
    <name type="scientific">Thalassomonas viridans</name>
    <dbReference type="NCBI Taxonomy" id="137584"/>
    <lineage>
        <taxon>Bacteria</taxon>
        <taxon>Pseudomonadati</taxon>
        <taxon>Pseudomonadota</taxon>
        <taxon>Gammaproteobacteria</taxon>
        <taxon>Alteromonadales</taxon>
        <taxon>Colwelliaceae</taxon>
        <taxon>Thalassomonas</taxon>
    </lineage>
</organism>
<evidence type="ECO:0000256" key="11">
    <source>
        <dbReference type="ARBA" id="ARBA00061434"/>
    </source>
</evidence>
<feature type="domain" description="FAD-binding FR-type" evidence="15">
    <location>
        <begin position="294"/>
        <end position="399"/>
    </location>
</feature>
<reference evidence="16 17" key="1">
    <citation type="journal article" date="2015" name="Genome Announc.">
        <title>Draft Genome Sequences of Marine Isolates of Thalassomonas viridans and Thalassomonas actiniarum.</title>
        <authorList>
            <person name="Olonade I."/>
            <person name="van Zyl L.J."/>
            <person name="Trindade M."/>
        </authorList>
    </citation>
    <scope>NUCLEOTIDE SEQUENCE [LARGE SCALE GENOMIC DNA]</scope>
    <source>
        <strain evidence="16 17">XOM25</strain>
    </source>
</reference>
<dbReference type="Gene3D" id="3.40.50.80">
    <property type="entry name" value="Nucleotide-binding domain of ferredoxin-NADP reductase (FNR) module"/>
    <property type="match status" value="1"/>
</dbReference>
<dbReference type="AlphaFoldDB" id="A0AAF0CA04"/>
<dbReference type="InterPro" id="IPR001433">
    <property type="entry name" value="OxRdtase_FAD/NAD-bd"/>
</dbReference>
<dbReference type="Pfam" id="PF00175">
    <property type="entry name" value="NAD_binding_1"/>
    <property type="match status" value="1"/>
</dbReference>
<gene>
    <name evidence="16" type="ORF">SG34_002220</name>
</gene>
<dbReference type="GO" id="GO:0016491">
    <property type="term" value="F:oxidoreductase activity"/>
    <property type="evidence" value="ECO:0007669"/>
    <property type="project" value="UniProtKB-KW"/>
</dbReference>
<dbReference type="PROSITE" id="PS51340">
    <property type="entry name" value="MOSC"/>
    <property type="match status" value="1"/>
</dbReference>
<keyword evidence="7" id="KW-0408">Iron</keyword>
<dbReference type="SUPFAM" id="SSF141673">
    <property type="entry name" value="MOSC N-terminal domain-like"/>
    <property type="match status" value="1"/>
</dbReference>
<dbReference type="InterPro" id="IPR005303">
    <property type="entry name" value="MOCOS_middle"/>
</dbReference>